<evidence type="ECO:0000313" key="1">
    <source>
        <dbReference type="EMBL" id="CAI1654499.1"/>
    </source>
</evidence>
<sequence>MWNMQFLKKFLPAFRQIALPLVNFTLKKETGGNKQALSFAPLSISFIIGNGYRLAKYPGMKGSAAVLEELQDKKVLDVARIHKQIISPENWNFYLSRRYFNILLFTTRSSFHSRNRLPLLSPQSRNEPSRRIFPPGLPISVNVFKPSTRTVQRS</sequence>
<reference evidence="1" key="1">
    <citation type="submission" date="2022-08" db="EMBL/GenBank/DDBJ databases">
        <authorList>
            <person name="Byrne P K."/>
        </authorList>
    </citation>
    <scope>NUCLEOTIDE SEQUENCE</scope>
    <source>
        <strain evidence="1">UCD650</strain>
    </source>
</reference>
<gene>
    <name evidence="1" type="primary">U6500M04020</name>
    <name evidence="1" type="ORF">SEUBUCD650_0M04020</name>
</gene>
<name>A0ABN8VLN9_SACEU</name>
<proteinExistence type="predicted"/>
<dbReference type="RefSeq" id="XP_018220318.1">
    <property type="nucleotide sequence ID" value="XM_018367384.1"/>
</dbReference>
<accession>A0ABN8VLN9</accession>
<protein>
    <submittedName>
        <fullName evidence="1">Uncharacterized protein</fullName>
    </submittedName>
</protein>
<evidence type="ECO:0000313" key="2">
    <source>
        <dbReference type="Proteomes" id="UP001152964"/>
    </source>
</evidence>
<keyword evidence="2" id="KW-1185">Reference proteome</keyword>
<organism evidence="1 2">
    <name type="scientific">Saccharomyces eubayanus</name>
    <name type="common">Yeast</name>
    <dbReference type="NCBI Taxonomy" id="1080349"/>
    <lineage>
        <taxon>Eukaryota</taxon>
        <taxon>Fungi</taxon>
        <taxon>Dikarya</taxon>
        <taxon>Ascomycota</taxon>
        <taxon>Saccharomycotina</taxon>
        <taxon>Saccharomycetes</taxon>
        <taxon>Saccharomycetales</taxon>
        <taxon>Saccharomycetaceae</taxon>
        <taxon>Saccharomyces</taxon>
    </lineage>
</organism>
<dbReference type="Proteomes" id="UP001152964">
    <property type="component" value="Chromosome 13"/>
</dbReference>
<dbReference type="EMBL" id="OX291503">
    <property type="protein sequence ID" value="CAI1654499.1"/>
    <property type="molecule type" value="Genomic_DNA"/>
</dbReference>